<dbReference type="AlphaFoldDB" id="A0AAV7UXJ4"/>
<evidence type="ECO:0000313" key="2">
    <source>
        <dbReference type="Proteomes" id="UP001066276"/>
    </source>
</evidence>
<dbReference type="EMBL" id="JANPWB010000004">
    <property type="protein sequence ID" value="KAJ1193818.1"/>
    <property type="molecule type" value="Genomic_DNA"/>
</dbReference>
<keyword evidence="2" id="KW-1185">Reference proteome</keyword>
<accession>A0AAV7UXJ4</accession>
<organism evidence="1 2">
    <name type="scientific">Pleurodeles waltl</name>
    <name type="common">Iberian ribbed newt</name>
    <dbReference type="NCBI Taxonomy" id="8319"/>
    <lineage>
        <taxon>Eukaryota</taxon>
        <taxon>Metazoa</taxon>
        <taxon>Chordata</taxon>
        <taxon>Craniata</taxon>
        <taxon>Vertebrata</taxon>
        <taxon>Euteleostomi</taxon>
        <taxon>Amphibia</taxon>
        <taxon>Batrachia</taxon>
        <taxon>Caudata</taxon>
        <taxon>Salamandroidea</taxon>
        <taxon>Salamandridae</taxon>
        <taxon>Pleurodelinae</taxon>
        <taxon>Pleurodeles</taxon>
    </lineage>
</organism>
<protein>
    <submittedName>
        <fullName evidence="1">Uncharacterized protein</fullName>
    </submittedName>
</protein>
<reference evidence="1" key="1">
    <citation type="journal article" date="2022" name="bioRxiv">
        <title>Sequencing and chromosome-scale assembly of the giantPleurodeles waltlgenome.</title>
        <authorList>
            <person name="Brown T."/>
            <person name="Elewa A."/>
            <person name="Iarovenko S."/>
            <person name="Subramanian E."/>
            <person name="Araus A.J."/>
            <person name="Petzold A."/>
            <person name="Susuki M."/>
            <person name="Suzuki K.-i.T."/>
            <person name="Hayashi T."/>
            <person name="Toyoda A."/>
            <person name="Oliveira C."/>
            <person name="Osipova E."/>
            <person name="Leigh N.D."/>
            <person name="Simon A."/>
            <person name="Yun M.H."/>
        </authorList>
    </citation>
    <scope>NUCLEOTIDE SEQUENCE</scope>
    <source>
        <strain evidence="1">20211129_DDA</strain>
        <tissue evidence="1">Liver</tissue>
    </source>
</reference>
<comment type="caution">
    <text evidence="1">The sequence shown here is derived from an EMBL/GenBank/DDBJ whole genome shotgun (WGS) entry which is preliminary data.</text>
</comment>
<name>A0AAV7UXJ4_PLEWA</name>
<sequence>MYHQHRASIFFRPRHWLVPFSFSGNDLQRRRGGRGPGRSLASGTAAASLQKCGWRSASHPRSHPADALLQAGVSLHLRLRLKILPQASVSSFLLRSRSLGWARLPCRERRPPSVPTLSRVSAVFRGPQVHPLRRHPRRLTEPGF</sequence>
<proteinExistence type="predicted"/>
<evidence type="ECO:0000313" key="1">
    <source>
        <dbReference type="EMBL" id="KAJ1193818.1"/>
    </source>
</evidence>
<gene>
    <name evidence="1" type="ORF">NDU88_003114</name>
</gene>
<dbReference type="Proteomes" id="UP001066276">
    <property type="component" value="Chromosome 2_2"/>
</dbReference>